<keyword evidence="3" id="KW-0902">Two-component regulatory system</keyword>
<dbReference type="Proteomes" id="UP000295344">
    <property type="component" value="Unassembled WGS sequence"/>
</dbReference>
<dbReference type="RefSeq" id="WP_133767580.1">
    <property type="nucleotide sequence ID" value="NZ_BAAARP010000001.1"/>
</dbReference>
<dbReference type="InterPro" id="IPR036890">
    <property type="entry name" value="HATPase_C_sf"/>
</dbReference>
<keyword evidence="7" id="KW-1185">Reference proteome</keyword>
<name>A0A4R7FFF7_9MICO</name>
<feature type="transmembrane region" description="Helical" evidence="4">
    <location>
        <begin position="103"/>
        <end position="136"/>
    </location>
</feature>
<reference evidence="6 7" key="1">
    <citation type="submission" date="2019-03" db="EMBL/GenBank/DDBJ databases">
        <title>Genomic Encyclopedia of Archaeal and Bacterial Type Strains, Phase II (KMG-II): from individual species to whole genera.</title>
        <authorList>
            <person name="Goeker M."/>
        </authorList>
    </citation>
    <scope>NUCLEOTIDE SEQUENCE [LARGE SCALE GENOMIC DNA]</scope>
    <source>
        <strain evidence="6 7">DSM 24782</strain>
    </source>
</reference>
<gene>
    <name evidence="6" type="ORF">CLV52_3445</name>
</gene>
<dbReference type="EMBL" id="SOAM01000004">
    <property type="protein sequence ID" value="TDS74921.1"/>
    <property type="molecule type" value="Genomic_DNA"/>
</dbReference>
<keyword evidence="1" id="KW-0808">Transferase</keyword>
<keyword evidence="2 6" id="KW-0418">Kinase</keyword>
<sequence>MNRVVETRVLRTIGMLFGVGAAVFGLLTLPVILGQLHVTPVAWTVAALLASLGLPLALGIASAFAPVRAIRVLAVLVAVGNLLALATEPFVAGRTADAGASPWVLQLTALGTTGAALGLPVAAVVADVLLTGALVVIDRAATSAQPLGLIPIQDGAYAALFAAIFAALAVGAVRAGRSVDTATADAMTAVLAARDERIRSDERARVNGLVHDHVLTTLLVAARSPEPIATVATDAAEALRRLGRLAAPHSSDDPLDAGELLDRVRAQLTAIAPDAAFGFEGERRAPIPPPAAEALLGAAGEALRNSRRHAGPGADIEVHVVLREDRVDVFVVDDGAGFVRAAVPENRLGILTSIESRMRQVGGSAVVRSQPGRGTAVQLCWSDS</sequence>
<evidence type="ECO:0000256" key="1">
    <source>
        <dbReference type="ARBA" id="ARBA00022679"/>
    </source>
</evidence>
<comment type="caution">
    <text evidence="6">The sequence shown here is derived from an EMBL/GenBank/DDBJ whole genome shotgun (WGS) entry which is preliminary data.</text>
</comment>
<evidence type="ECO:0000256" key="4">
    <source>
        <dbReference type="SAM" id="Phobius"/>
    </source>
</evidence>
<evidence type="ECO:0000259" key="5">
    <source>
        <dbReference type="Pfam" id="PF02518"/>
    </source>
</evidence>
<dbReference type="GO" id="GO:0000160">
    <property type="term" value="P:phosphorelay signal transduction system"/>
    <property type="evidence" value="ECO:0007669"/>
    <property type="project" value="UniProtKB-KW"/>
</dbReference>
<proteinExistence type="predicted"/>
<feature type="domain" description="Histidine kinase/HSP90-like ATPase" evidence="5">
    <location>
        <begin position="298"/>
        <end position="380"/>
    </location>
</feature>
<evidence type="ECO:0000256" key="3">
    <source>
        <dbReference type="ARBA" id="ARBA00023012"/>
    </source>
</evidence>
<accession>A0A4R7FFF7</accession>
<dbReference type="SUPFAM" id="SSF55874">
    <property type="entry name" value="ATPase domain of HSP90 chaperone/DNA topoisomerase II/histidine kinase"/>
    <property type="match status" value="1"/>
</dbReference>
<dbReference type="Gene3D" id="3.30.565.10">
    <property type="entry name" value="Histidine kinase-like ATPase, C-terminal domain"/>
    <property type="match status" value="1"/>
</dbReference>
<feature type="transmembrane region" description="Helical" evidence="4">
    <location>
        <begin position="156"/>
        <end position="173"/>
    </location>
</feature>
<dbReference type="InterPro" id="IPR003594">
    <property type="entry name" value="HATPase_dom"/>
</dbReference>
<evidence type="ECO:0000256" key="2">
    <source>
        <dbReference type="ARBA" id="ARBA00022777"/>
    </source>
</evidence>
<feature type="transmembrane region" description="Helical" evidence="4">
    <location>
        <begin position="72"/>
        <end position="91"/>
    </location>
</feature>
<keyword evidence="4" id="KW-0472">Membrane</keyword>
<keyword evidence="4" id="KW-1133">Transmembrane helix</keyword>
<dbReference type="AlphaFoldDB" id="A0A4R7FFF7"/>
<evidence type="ECO:0000313" key="7">
    <source>
        <dbReference type="Proteomes" id="UP000295344"/>
    </source>
</evidence>
<keyword evidence="4" id="KW-0812">Transmembrane</keyword>
<evidence type="ECO:0000313" key="6">
    <source>
        <dbReference type="EMBL" id="TDS74921.1"/>
    </source>
</evidence>
<feature type="transmembrane region" description="Helical" evidence="4">
    <location>
        <begin position="45"/>
        <end position="65"/>
    </location>
</feature>
<dbReference type="GO" id="GO:0016301">
    <property type="term" value="F:kinase activity"/>
    <property type="evidence" value="ECO:0007669"/>
    <property type="project" value="UniProtKB-KW"/>
</dbReference>
<dbReference type="Pfam" id="PF02518">
    <property type="entry name" value="HATPase_c"/>
    <property type="match status" value="1"/>
</dbReference>
<dbReference type="InterPro" id="IPR050482">
    <property type="entry name" value="Sensor_HK_TwoCompSys"/>
</dbReference>
<protein>
    <submittedName>
        <fullName evidence="6">Signal transduction histidine kinase</fullName>
    </submittedName>
</protein>
<dbReference type="OrthoDB" id="144293at2"/>
<feature type="transmembrane region" description="Helical" evidence="4">
    <location>
        <begin position="12"/>
        <end position="33"/>
    </location>
</feature>
<organism evidence="6 7">
    <name type="scientific">Amnibacterium kyonggiense</name>
    <dbReference type="NCBI Taxonomy" id="595671"/>
    <lineage>
        <taxon>Bacteria</taxon>
        <taxon>Bacillati</taxon>
        <taxon>Actinomycetota</taxon>
        <taxon>Actinomycetes</taxon>
        <taxon>Micrococcales</taxon>
        <taxon>Microbacteriaceae</taxon>
        <taxon>Amnibacterium</taxon>
    </lineage>
</organism>
<dbReference type="PANTHER" id="PTHR24421">
    <property type="entry name" value="NITRATE/NITRITE SENSOR PROTEIN NARX-RELATED"/>
    <property type="match status" value="1"/>
</dbReference>
<dbReference type="PANTHER" id="PTHR24421:SF61">
    <property type="entry name" value="OXYGEN SENSOR HISTIDINE KINASE NREB"/>
    <property type="match status" value="1"/>
</dbReference>